<evidence type="ECO:0000313" key="1">
    <source>
        <dbReference type="EMBL" id="CAB4754834.1"/>
    </source>
</evidence>
<dbReference type="EMBL" id="CAEZYU010000103">
    <property type="protein sequence ID" value="CAB4754834.1"/>
    <property type="molecule type" value="Genomic_DNA"/>
</dbReference>
<name>A0A6J6U727_9ZZZZ</name>
<accession>A0A6J6U727</accession>
<protein>
    <submittedName>
        <fullName evidence="1">Unannotated protein</fullName>
    </submittedName>
</protein>
<gene>
    <name evidence="1" type="ORF">UFOPK2766_01860</name>
</gene>
<reference evidence="1" key="1">
    <citation type="submission" date="2020-05" db="EMBL/GenBank/DDBJ databases">
        <authorList>
            <person name="Chiriac C."/>
            <person name="Salcher M."/>
            <person name="Ghai R."/>
            <person name="Kavagutti S V."/>
        </authorList>
    </citation>
    <scope>NUCLEOTIDE SEQUENCE</scope>
</reference>
<proteinExistence type="predicted"/>
<dbReference type="AlphaFoldDB" id="A0A6J6U727"/>
<sequence>MLSALTLVMVGVAKRDAGLVRQHLYCTHKIQALFLSQEGNRVARGFAAKAVIEALGRVDREARGFLAMKGAESTPSLPNPLELRVLRDHRDNIG</sequence>
<organism evidence="1">
    <name type="scientific">freshwater metagenome</name>
    <dbReference type="NCBI Taxonomy" id="449393"/>
    <lineage>
        <taxon>unclassified sequences</taxon>
        <taxon>metagenomes</taxon>
        <taxon>ecological metagenomes</taxon>
    </lineage>
</organism>